<dbReference type="AlphaFoldDB" id="A0A165ZZP2"/>
<evidence type="ECO:0000256" key="12">
    <source>
        <dbReference type="ARBA" id="ARBA00031778"/>
    </source>
</evidence>
<comment type="catalytic activity">
    <reaction evidence="15">
        <text>N(6),N(6),N(6)-trimethyl-L-lysine + 2-oxoglutarate + O2 = (3S)-3-hydroxy-N(6),N(6),N(6)-trimethyl-L-lysine + succinate + CO2</text>
        <dbReference type="Rhea" id="RHEA:14181"/>
        <dbReference type="ChEBI" id="CHEBI:15379"/>
        <dbReference type="ChEBI" id="CHEBI:16526"/>
        <dbReference type="ChEBI" id="CHEBI:16810"/>
        <dbReference type="ChEBI" id="CHEBI:30031"/>
        <dbReference type="ChEBI" id="CHEBI:58100"/>
        <dbReference type="ChEBI" id="CHEBI:141499"/>
        <dbReference type="EC" id="1.14.11.8"/>
    </reaction>
</comment>
<feature type="region of interest" description="Disordered" evidence="16">
    <location>
        <begin position="48"/>
        <end position="73"/>
    </location>
</feature>
<evidence type="ECO:0000313" key="19">
    <source>
        <dbReference type="EMBL" id="KZV87189.1"/>
    </source>
</evidence>
<dbReference type="GO" id="GO:0005506">
    <property type="term" value="F:iron ion binding"/>
    <property type="evidence" value="ECO:0007669"/>
    <property type="project" value="InterPro"/>
</dbReference>
<dbReference type="InParanoid" id="A0A165ZZP2"/>
<gene>
    <name evidence="19" type="ORF">EXIGLDRAFT_620958</name>
</gene>
<keyword evidence="20" id="KW-1185">Reference proteome</keyword>
<dbReference type="InterPro" id="IPR050411">
    <property type="entry name" value="AlphaKG_dependent_hydroxylases"/>
</dbReference>
<dbReference type="Gene3D" id="3.60.130.10">
    <property type="entry name" value="Clavaminate synthase-like"/>
    <property type="match status" value="1"/>
</dbReference>
<dbReference type="GO" id="GO:0050353">
    <property type="term" value="F:trimethyllysine dioxygenase activity"/>
    <property type="evidence" value="ECO:0007669"/>
    <property type="project" value="UniProtKB-EC"/>
</dbReference>
<evidence type="ECO:0000256" key="16">
    <source>
        <dbReference type="SAM" id="MobiDB-lite"/>
    </source>
</evidence>
<feature type="compositionally biased region" description="Low complexity" evidence="16">
    <location>
        <begin position="62"/>
        <end position="72"/>
    </location>
</feature>
<keyword evidence="9" id="KW-0560">Oxidoreductase</keyword>
<name>A0A165ZZP2_EXIGL</name>
<proteinExistence type="inferred from homology"/>
<dbReference type="FunFam" id="3.30.2020.30:FF:000002">
    <property type="entry name" value="Putative gamma-butyrobetaine dioxygenase"/>
    <property type="match status" value="1"/>
</dbReference>
<evidence type="ECO:0000256" key="11">
    <source>
        <dbReference type="ARBA" id="ARBA00030363"/>
    </source>
</evidence>
<comment type="function">
    <text evidence="14">Converts trimethyllysine (TML) into hydroxytrimethyllysine (HTML).</text>
</comment>
<keyword evidence="7" id="KW-0124">Carnitine biosynthesis</keyword>
<keyword evidence="6" id="KW-0479">Metal-binding</keyword>
<dbReference type="EC" id="1.14.11.8" evidence="5"/>
<dbReference type="Pfam" id="PF06155">
    <property type="entry name" value="GBBH-like_N"/>
    <property type="match status" value="1"/>
</dbReference>
<evidence type="ECO:0000256" key="4">
    <source>
        <dbReference type="ARBA" id="ARBA00008654"/>
    </source>
</evidence>
<evidence type="ECO:0000256" key="14">
    <source>
        <dbReference type="ARBA" id="ARBA00046008"/>
    </source>
</evidence>
<reference evidence="19 20" key="1">
    <citation type="journal article" date="2016" name="Mol. Biol. Evol.">
        <title>Comparative Genomics of Early-Diverging Mushroom-Forming Fungi Provides Insights into the Origins of Lignocellulose Decay Capabilities.</title>
        <authorList>
            <person name="Nagy L.G."/>
            <person name="Riley R."/>
            <person name="Tritt A."/>
            <person name="Adam C."/>
            <person name="Daum C."/>
            <person name="Floudas D."/>
            <person name="Sun H."/>
            <person name="Yadav J.S."/>
            <person name="Pangilinan J."/>
            <person name="Larsson K.H."/>
            <person name="Matsuura K."/>
            <person name="Barry K."/>
            <person name="Labutti K."/>
            <person name="Kuo R."/>
            <person name="Ohm R.A."/>
            <person name="Bhattacharya S.S."/>
            <person name="Shirouzu T."/>
            <person name="Yoshinaga Y."/>
            <person name="Martin F.M."/>
            <person name="Grigoriev I.V."/>
            <person name="Hibbett D.S."/>
        </authorList>
    </citation>
    <scope>NUCLEOTIDE SEQUENCE [LARGE SCALE GENOMIC DNA]</scope>
    <source>
        <strain evidence="19 20">HHB12029</strain>
    </source>
</reference>
<dbReference type="PANTHER" id="PTHR10696:SF51">
    <property type="entry name" value="TRIMETHYLLYSINE DIOXYGENASE, MITOCHONDRIAL"/>
    <property type="match status" value="1"/>
</dbReference>
<comment type="cofactor">
    <cofactor evidence="1">
        <name>Fe(2+)</name>
        <dbReference type="ChEBI" id="CHEBI:29033"/>
    </cofactor>
</comment>
<feature type="domain" description="Gamma-butyrobetaine hydroxylase-like N-terminal" evidence="18">
    <location>
        <begin position="80"/>
        <end position="163"/>
    </location>
</feature>
<protein>
    <recommendedName>
        <fullName evidence="5">trimethyllysine dioxygenase</fullName>
        <ecNumber evidence="5">1.14.11.8</ecNumber>
    </recommendedName>
    <alternativeName>
        <fullName evidence="12">Epsilon-trimethyllysine 2-oxoglutarate dioxygenase</fullName>
    </alternativeName>
    <alternativeName>
        <fullName evidence="11">TML hydroxylase</fullName>
    </alternativeName>
    <alternativeName>
        <fullName evidence="13">TML-alpha-ketoglutarate dioxygenase</fullName>
    </alternativeName>
</protein>
<dbReference type="InterPro" id="IPR010376">
    <property type="entry name" value="GBBH-like_N"/>
</dbReference>
<comment type="cofactor">
    <cofactor evidence="2">
        <name>L-ascorbate</name>
        <dbReference type="ChEBI" id="CHEBI:38290"/>
    </cofactor>
</comment>
<evidence type="ECO:0000256" key="13">
    <source>
        <dbReference type="ARBA" id="ARBA00032283"/>
    </source>
</evidence>
<dbReference type="InterPro" id="IPR038492">
    <property type="entry name" value="GBBH-like_N_sf"/>
</dbReference>
<comment type="pathway">
    <text evidence="3">Amine and polyamine biosynthesis; carnitine biosynthesis.</text>
</comment>
<evidence type="ECO:0000256" key="3">
    <source>
        <dbReference type="ARBA" id="ARBA00005022"/>
    </source>
</evidence>
<dbReference type="SUPFAM" id="SSF51197">
    <property type="entry name" value="Clavaminate synthase-like"/>
    <property type="match status" value="1"/>
</dbReference>
<dbReference type="GO" id="GO:0005739">
    <property type="term" value="C:mitochondrion"/>
    <property type="evidence" value="ECO:0007669"/>
    <property type="project" value="TreeGrafter"/>
</dbReference>
<evidence type="ECO:0000313" key="20">
    <source>
        <dbReference type="Proteomes" id="UP000077266"/>
    </source>
</evidence>
<evidence type="ECO:0000256" key="8">
    <source>
        <dbReference type="ARBA" id="ARBA00022964"/>
    </source>
</evidence>
<evidence type="ECO:0000256" key="7">
    <source>
        <dbReference type="ARBA" id="ARBA00022873"/>
    </source>
</evidence>
<dbReference type="InterPro" id="IPR003819">
    <property type="entry name" value="TauD/TfdA-like"/>
</dbReference>
<evidence type="ECO:0000256" key="1">
    <source>
        <dbReference type="ARBA" id="ARBA00001954"/>
    </source>
</evidence>
<dbReference type="Gene3D" id="3.30.2020.30">
    <property type="match status" value="1"/>
</dbReference>
<dbReference type="NCBIfam" id="TIGR02410">
    <property type="entry name" value="carnitine_TMLD"/>
    <property type="match status" value="1"/>
</dbReference>
<dbReference type="FunFam" id="3.60.130.10:FF:000001">
    <property type="entry name" value="Trimethyllysine dioxygenase, mitochondrial"/>
    <property type="match status" value="1"/>
</dbReference>
<keyword evidence="8 19" id="KW-0223">Dioxygenase</keyword>
<organism evidence="19 20">
    <name type="scientific">Exidia glandulosa HHB12029</name>
    <dbReference type="NCBI Taxonomy" id="1314781"/>
    <lineage>
        <taxon>Eukaryota</taxon>
        <taxon>Fungi</taxon>
        <taxon>Dikarya</taxon>
        <taxon>Basidiomycota</taxon>
        <taxon>Agaricomycotina</taxon>
        <taxon>Agaricomycetes</taxon>
        <taxon>Auriculariales</taxon>
        <taxon>Exidiaceae</taxon>
        <taxon>Exidia</taxon>
    </lineage>
</organism>
<dbReference type="PANTHER" id="PTHR10696">
    <property type="entry name" value="GAMMA-BUTYROBETAINE HYDROXYLASE-RELATED"/>
    <property type="match status" value="1"/>
</dbReference>
<evidence type="ECO:0000256" key="6">
    <source>
        <dbReference type="ARBA" id="ARBA00022723"/>
    </source>
</evidence>
<accession>A0A165ZZP2</accession>
<comment type="similarity">
    <text evidence="4">Belongs to the gamma-BBH/TMLD family.</text>
</comment>
<evidence type="ECO:0000259" key="18">
    <source>
        <dbReference type="Pfam" id="PF06155"/>
    </source>
</evidence>
<dbReference type="Pfam" id="PF02668">
    <property type="entry name" value="TauD"/>
    <property type="match status" value="1"/>
</dbReference>
<dbReference type="EMBL" id="KV426133">
    <property type="protein sequence ID" value="KZV87189.1"/>
    <property type="molecule type" value="Genomic_DNA"/>
</dbReference>
<dbReference type="InterPro" id="IPR042098">
    <property type="entry name" value="TauD-like_sf"/>
</dbReference>
<evidence type="ECO:0000256" key="2">
    <source>
        <dbReference type="ARBA" id="ARBA00001961"/>
    </source>
</evidence>
<dbReference type="CDD" id="cd00250">
    <property type="entry name" value="CAS_like"/>
    <property type="match status" value="1"/>
</dbReference>
<dbReference type="UniPathway" id="UPA00118"/>
<evidence type="ECO:0000256" key="9">
    <source>
        <dbReference type="ARBA" id="ARBA00023002"/>
    </source>
</evidence>
<dbReference type="STRING" id="1314781.A0A165ZZP2"/>
<feature type="domain" description="TauD/TfdA-like" evidence="17">
    <location>
        <begin position="191"/>
        <end position="435"/>
    </location>
</feature>
<keyword evidence="10" id="KW-0408">Iron</keyword>
<dbReference type="GO" id="GO:0045329">
    <property type="term" value="P:carnitine biosynthetic process"/>
    <property type="evidence" value="ECO:0007669"/>
    <property type="project" value="UniProtKB-UniPathway"/>
</dbReference>
<sequence>MLRSAIPKLAANVPRRARGSIQRRALHQVRPASSAAARILVERTIERAQAATGSAHEEQESSPESSSSAAEAHTLPAVAADERKVSIGWHNKVWSKFHHIWLRDHCRCPECFHPVTKQRMVDTFSIRADVQPTKVESTRAGLEVTWPSSPTPHISLYPWTWLRHNSYDPFFDRPRTEKVLWGAGIAKDPPMVEYEQVMQDDKGLWRWLKRIDRFGFCFVNGVPPTAEATEEVIKRIAFLRETHYGKFWEFTSDATRGDTAYTSMALGAHTDGTYYTDPIGLQFLHLLSHTEGSGGASLLVDGFYAASLLRELYPSAFDVLSRTRLAAHAAGEEGVMYRTGTKGRGAGFPIIETVPGSDDVVGIRYNNDDRSALQLPPDEVEEFYDALRLWNKTLTSPDSEYWVQLAPGTLMAFDNQRTLHGRAAFTGKRHMCGAYMGKDDFRSRLATLTERFGPPLLPADDGVETKQGFEGRTWGGLI</sequence>
<evidence type="ECO:0000259" key="17">
    <source>
        <dbReference type="Pfam" id="PF02668"/>
    </source>
</evidence>
<evidence type="ECO:0000256" key="15">
    <source>
        <dbReference type="ARBA" id="ARBA00049334"/>
    </source>
</evidence>
<dbReference type="Proteomes" id="UP000077266">
    <property type="component" value="Unassembled WGS sequence"/>
</dbReference>
<dbReference type="InterPro" id="IPR012776">
    <property type="entry name" value="Trimethyllysine_dOase"/>
</dbReference>
<evidence type="ECO:0000256" key="5">
    <source>
        <dbReference type="ARBA" id="ARBA00012267"/>
    </source>
</evidence>
<dbReference type="OrthoDB" id="408743at2759"/>
<evidence type="ECO:0000256" key="10">
    <source>
        <dbReference type="ARBA" id="ARBA00023004"/>
    </source>
</evidence>